<dbReference type="SUPFAM" id="SSF52833">
    <property type="entry name" value="Thioredoxin-like"/>
    <property type="match status" value="1"/>
</dbReference>
<evidence type="ECO:0000313" key="7">
    <source>
        <dbReference type="Proteomes" id="UP000750334"/>
    </source>
</evidence>
<dbReference type="Gene3D" id="3.40.30.10">
    <property type="entry name" value="Glutaredoxin"/>
    <property type="match status" value="1"/>
</dbReference>
<protein>
    <recommendedName>
        <fullName evidence="5">Thioredoxin domain-containing protein</fullName>
    </recommendedName>
</protein>
<dbReference type="InterPro" id="IPR013766">
    <property type="entry name" value="Thioredoxin_domain"/>
</dbReference>
<feature type="chain" id="PRO_5040224110" description="Thioredoxin domain-containing protein" evidence="4">
    <location>
        <begin position="26"/>
        <end position="710"/>
    </location>
</feature>
<dbReference type="PROSITE" id="PS00194">
    <property type="entry name" value="THIOREDOXIN_1"/>
    <property type="match status" value="1"/>
</dbReference>
<name>A0A9P6W4Z4_MAUEX</name>
<dbReference type="Proteomes" id="UP000750334">
    <property type="component" value="Unassembled WGS sequence"/>
</dbReference>
<keyword evidence="2 4" id="KW-0732">Signal</keyword>
<comment type="similarity">
    <text evidence="1">Belongs to the protein disulfide isomerase family.</text>
</comment>
<dbReference type="PANTHER" id="PTHR45672">
    <property type="entry name" value="PROTEIN DISULFIDE-ISOMERASE C17H9.14C-RELATED"/>
    <property type="match status" value="1"/>
</dbReference>
<keyword evidence="3" id="KW-0472">Membrane</keyword>
<feature type="signal peptide" evidence="4">
    <location>
        <begin position="1"/>
        <end position="25"/>
    </location>
</feature>
<comment type="caution">
    <text evidence="6">The sequence shown here is derived from an EMBL/GenBank/DDBJ whole genome shotgun (WGS) entry which is preliminary data.</text>
</comment>
<evidence type="ECO:0000259" key="5">
    <source>
        <dbReference type="PROSITE" id="PS51352"/>
    </source>
</evidence>
<dbReference type="GO" id="GO:0006457">
    <property type="term" value="P:protein folding"/>
    <property type="evidence" value="ECO:0007669"/>
    <property type="project" value="TreeGrafter"/>
</dbReference>
<proteinExistence type="inferred from homology"/>
<evidence type="ECO:0000256" key="3">
    <source>
        <dbReference type="SAM" id="Phobius"/>
    </source>
</evidence>
<evidence type="ECO:0000256" key="4">
    <source>
        <dbReference type="SAM" id="SignalP"/>
    </source>
</evidence>
<gene>
    <name evidence="6" type="ORF">C6P45_001023</name>
</gene>
<reference evidence="6 7" key="1">
    <citation type="submission" date="2020-11" db="EMBL/GenBank/DDBJ databases">
        <title>Kefir isolates.</title>
        <authorList>
            <person name="Marcisauskas S."/>
            <person name="Kim Y."/>
            <person name="Blasche S."/>
        </authorList>
    </citation>
    <scope>NUCLEOTIDE SEQUENCE [LARGE SCALE GENOMIC DNA]</scope>
    <source>
        <strain evidence="6 7">OG2</strain>
    </source>
</reference>
<feature type="domain" description="Thioredoxin" evidence="5">
    <location>
        <begin position="14"/>
        <end position="147"/>
    </location>
</feature>
<dbReference type="CDD" id="cd02961">
    <property type="entry name" value="PDI_a_family"/>
    <property type="match status" value="1"/>
</dbReference>
<feature type="transmembrane region" description="Helical" evidence="3">
    <location>
        <begin position="662"/>
        <end position="678"/>
    </location>
</feature>
<evidence type="ECO:0000256" key="2">
    <source>
        <dbReference type="ARBA" id="ARBA00022729"/>
    </source>
</evidence>
<sequence length="710" mass="80761">MINECITKITVWCLLLIQLATPITATATSGTTGELEFPDPIPGANFSKEMSKGLHLVDFFSPYCPHCKHLEPTWKRAWKKFATEHSDLNLKISRVDCVASGDICNQENIEYYPTIRLYGPEGAIKNDPSDYQRTVEDLMRFAKAEALNPDNYADADLTSQSLGLTDEEVIQLLAGKGECPYLISFWPTDKMSKKGLEVEFIDCAQCTPFKRIWKILSNKLLRSDIKTGHVSCVKSPILCEELGFESLVPLDNDSKERDPRVALILPHKKSNNLFIFPKEKVEIDSKVYEDFATRITHNNNAPYISKVDVYNMMQKDVDFIGASKSNIKNQEIHLVFSYDPKTVVSEDFDVLEHLIGPLQDFPNVYLHQINESLIDVTKTGYKNMYTMIKNIDGESDPLVLNENSLVLNTITQLPTFFIFRDGDTTSQVFPGYSSTETRNAELILSWVSLFAKPLYSEVTPKNFNRFIEQDADVFSTIILLIANSTDPEFVESSTKLIRNINIAGYEYEHDRLDEMYSNILKERADKQEYIAYLQSMKAKPDKVVDATLLDVAHVNNLRLSQAYYDLADYDENMSWLKKSLFEESLKAGDVVVIDRLDGRVFQHDSSGNVIDASSIPRLRDILLSVTLPDKTSVVTPESVQLNFKKQQSDNIKSENRGLPTTNKLYILVIIIVCILLGTRSKRIYRKYKISKTYKNKRDTVGILGKSDFQD</sequence>
<dbReference type="PANTHER" id="PTHR45672:SF3">
    <property type="entry name" value="THIOREDOXIN DOMAIN-CONTAINING PROTEIN 5"/>
    <property type="match status" value="1"/>
</dbReference>
<dbReference type="OrthoDB" id="72053at2759"/>
<keyword evidence="3" id="KW-1133">Transmembrane helix</keyword>
<accession>A0A9P6W4Z4</accession>
<dbReference type="Pfam" id="PF00085">
    <property type="entry name" value="Thioredoxin"/>
    <property type="match status" value="1"/>
</dbReference>
<organism evidence="6 7">
    <name type="scientific">Maudiozyma exigua</name>
    <name type="common">Yeast</name>
    <name type="synonym">Kazachstania exigua</name>
    <dbReference type="NCBI Taxonomy" id="34358"/>
    <lineage>
        <taxon>Eukaryota</taxon>
        <taxon>Fungi</taxon>
        <taxon>Dikarya</taxon>
        <taxon>Ascomycota</taxon>
        <taxon>Saccharomycotina</taxon>
        <taxon>Saccharomycetes</taxon>
        <taxon>Saccharomycetales</taxon>
        <taxon>Saccharomycetaceae</taxon>
        <taxon>Maudiozyma</taxon>
    </lineage>
</organism>
<keyword evidence="3" id="KW-0812">Transmembrane</keyword>
<dbReference type="InterPro" id="IPR017937">
    <property type="entry name" value="Thioredoxin_CS"/>
</dbReference>
<evidence type="ECO:0000313" key="6">
    <source>
        <dbReference type="EMBL" id="KAG0662750.1"/>
    </source>
</evidence>
<keyword evidence="7" id="KW-1185">Reference proteome</keyword>
<dbReference type="GO" id="GO:0003756">
    <property type="term" value="F:protein disulfide isomerase activity"/>
    <property type="evidence" value="ECO:0007669"/>
    <property type="project" value="TreeGrafter"/>
</dbReference>
<dbReference type="AlphaFoldDB" id="A0A9P6W4Z4"/>
<dbReference type="PROSITE" id="PS51352">
    <property type="entry name" value="THIOREDOXIN_2"/>
    <property type="match status" value="1"/>
</dbReference>
<evidence type="ECO:0000256" key="1">
    <source>
        <dbReference type="ARBA" id="ARBA00006347"/>
    </source>
</evidence>
<dbReference type="GO" id="GO:0005783">
    <property type="term" value="C:endoplasmic reticulum"/>
    <property type="evidence" value="ECO:0007669"/>
    <property type="project" value="TreeGrafter"/>
</dbReference>
<dbReference type="InterPro" id="IPR036249">
    <property type="entry name" value="Thioredoxin-like_sf"/>
</dbReference>
<dbReference type="EMBL" id="PUHR01000140">
    <property type="protein sequence ID" value="KAG0662750.1"/>
    <property type="molecule type" value="Genomic_DNA"/>
</dbReference>
<dbReference type="InterPro" id="IPR051063">
    <property type="entry name" value="PDI"/>
</dbReference>